<proteinExistence type="predicted"/>
<dbReference type="AlphaFoldDB" id="A0A7S0UGQ6"/>
<evidence type="ECO:0000313" key="2">
    <source>
        <dbReference type="EMBL" id="CAD8758983.1"/>
    </source>
</evidence>
<feature type="region of interest" description="Disordered" evidence="1">
    <location>
        <begin position="1"/>
        <end position="29"/>
    </location>
</feature>
<feature type="compositionally biased region" description="Basic and acidic residues" evidence="1">
    <location>
        <begin position="1"/>
        <end position="20"/>
    </location>
</feature>
<dbReference type="EMBL" id="HBFK01042038">
    <property type="protein sequence ID" value="CAD8758983.1"/>
    <property type="molecule type" value="Transcribed_RNA"/>
</dbReference>
<evidence type="ECO:0000256" key="1">
    <source>
        <dbReference type="SAM" id="MobiDB-lite"/>
    </source>
</evidence>
<sequence length="142" mass="14835">MPEASELSRREGIPSQEKELLGSNSSGTEAVGCIENLNGRGTEAWLASMPGMSYTTLGLPVPPEPGDIARARSRMLPPGLPVLAPPSVPALTSGMLPPPLAPVIQLFALWRPLSVQEDDVLRKGTCGSSRVALRADPTGVAV</sequence>
<reference evidence="2" key="1">
    <citation type="submission" date="2021-01" db="EMBL/GenBank/DDBJ databases">
        <authorList>
            <person name="Corre E."/>
            <person name="Pelletier E."/>
            <person name="Niang G."/>
            <person name="Scheremetjew M."/>
            <person name="Finn R."/>
            <person name="Kale V."/>
            <person name="Holt S."/>
            <person name="Cochrane G."/>
            <person name="Meng A."/>
            <person name="Brown T."/>
            <person name="Cohen L."/>
        </authorList>
    </citation>
    <scope>NUCLEOTIDE SEQUENCE</scope>
    <source>
        <strain evidence="2">CCMP441</strain>
    </source>
</reference>
<protein>
    <submittedName>
        <fullName evidence="2">Uncharacterized protein</fullName>
    </submittedName>
</protein>
<name>A0A7S0UGQ6_HEMAN</name>
<gene>
    <name evidence="2" type="ORF">HAND1043_LOCUS25497</name>
</gene>
<accession>A0A7S0UGQ6</accession>
<organism evidence="2">
    <name type="scientific">Hemiselmis andersenii</name>
    <name type="common">Cryptophyte alga</name>
    <dbReference type="NCBI Taxonomy" id="464988"/>
    <lineage>
        <taxon>Eukaryota</taxon>
        <taxon>Cryptophyceae</taxon>
        <taxon>Cryptomonadales</taxon>
        <taxon>Hemiselmidaceae</taxon>
        <taxon>Hemiselmis</taxon>
    </lineage>
</organism>